<dbReference type="Proteomes" id="UP000178570">
    <property type="component" value="Unassembled WGS sequence"/>
</dbReference>
<evidence type="ECO:0000313" key="3">
    <source>
        <dbReference type="EMBL" id="OGY40963.1"/>
    </source>
</evidence>
<reference evidence="3 4" key="1">
    <citation type="journal article" date="2016" name="Nat. Commun.">
        <title>Thousands of microbial genomes shed light on interconnected biogeochemical processes in an aquifer system.</title>
        <authorList>
            <person name="Anantharaman K."/>
            <person name="Brown C.T."/>
            <person name="Hug L.A."/>
            <person name="Sharon I."/>
            <person name="Castelle C.J."/>
            <person name="Probst A.J."/>
            <person name="Thomas B.C."/>
            <person name="Singh A."/>
            <person name="Wilkins M.J."/>
            <person name="Karaoz U."/>
            <person name="Brodie E.L."/>
            <person name="Williams K.H."/>
            <person name="Hubbard S.S."/>
            <person name="Banfield J.F."/>
        </authorList>
    </citation>
    <scope>NUCLEOTIDE SEQUENCE [LARGE SCALE GENOMIC DNA]</scope>
</reference>
<gene>
    <name evidence="3" type="ORF">A2570_00525</name>
</gene>
<sequence>MFGFRRKFFSGFGQITFLVAGFLTTLVVLIFFSLQFLNSGFWNREASLIKELSLKTTPSVLANNPQNFLAKIFASPKAQFNQYEKREVSFNVKKPASGSVDRFLLPLPGEFFELKNNQDSGSIEPGPLQKLVISEVLFGTEDSAKEEFIEIFNPNDFAVDVLGWELRKKTESGNDSVLVSSQKFFGSIGIKSYFLITHPDFQDKYGADLVWSSKSYSISENNVIYLLDNFSRRIDLVGCGSAFDYEGAACSVPESGISVSRSQNIDTDNNQKDFVFSQSSPKSNFIAYVSVSSPPPAPALDSTGSPQASPVFSLAPSVVSTPALSPPVIPSPSLSPTSEPLITPSIHPQALLHPQIIEIQFGVEENTNADFVKMFNPNELPLDLKDYKLVKKTASSGNETSLKSWRNDGTDAIISDQSYFYWINSSYQEKIEELQQQGIKFFANSATITETNGIGLKYQDILVESENW</sequence>
<dbReference type="STRING" id="1797529.A2570_00525"/>
<dbReference type="AlphaFoldDB" id="A0A1G1XLK2"/>
<proteinExistence type="predicted"/>
<name>A0A1G1XLK2_9BACT</name>
<evidence type="ECO:0000259" key="2">
    <source>
        <dbReference type="PROSITE" id="PS51841"/>
    </source>
</evidence>
<dbReference type="EMBL" id="MHHY01000003">
    <property type="protein sequence ID" value="OGY40963.1"/>
    <property type="molecule type" value="Genomic_DNA"/>
</dbReference>
<dbReference type="PROSITE" id="PS51841">
    <property type="entry name" value="LTD"/>
    <property type="match status" value="1"/>
</dbReference>
<accession>A0A1G1XLK2</accession>
<organism evidence="3 4">
    <name type="scientific">Candidatus Brennerbacteria bacterium RIFOXYD1_FULL_41_16</name>
    <dbReference type="NCBI Taxonomy" id="1797529"/>
    <lineage>
        <taxon>Bacteria</taxon>
        <taxon>Candidatus Brenneribacteriota</taxon>
    </lineage>
</organism>
<dbReference type="InterPro" id="IPR036415">
    <property type="entry name" value="Lamin_tail_dom_sf"/>
</dbReference>
<comment type="caution">
    <text evidence="3">The sequence shown here is derived from an EMBL/GenBank/DDBJ whole genome shotgun (WGS) entry which is preliminary data.</text>
</comment>
<dbReference type="Gene3D" id="2.60.40.1260">
    <property type="entry name" value="Lamin Tail domain"/>
    <property type="match status" value="1"/>
</dbReference>
<protein>
    <recommendedName>
        <fullName evidence="2">LTD domain-containing protein</fullName>
    </recommendedName>
</protein>
<keyword evidence="1" id="KW-1133">Transmembrane helix</keyword>
<keyword evidence="1" id="KW-0812">Transmembrane</keyword>
<dbReference type="InterPro" id="IPR001322">
    <property type="entry name" value="Lamin_tail_dom"/>
</dbReference>
<evidence type="ECO:0000256" key="1">
    <source>
        <dbReference type="SAM" id="Phobius"/>
    </source>
</evidence>
<keyword evidence="1" id="KW-0472">Membrane</keyword>
<dbReference type="SUPFAM" id="SSF74853">
    <property type="entry name" value="Lamin A/C globular tail domain"/>
    <property type="match status" value="1"/>
</dbReference>
<evidence type="ECO:0000313" key="4">
    <source>
        <dbReference type="Proteomes" id="UP000178570"/>
    </source>
</evidence>
<dbReference type="Pfam" id="PF00932">
    <property type="entry name" value="LTD"/>
    <property type="match status" value="1"/>
</dbReference>
<feature type="domain" description="LTD" evidence="2">
    <location>
        <begin position="119"/>
        <end position="273"/>
    </location>
</feature>
<feature type="transmembrane region" description="Helical" evidence="1">
    <location>
        <begin position="12"/>
        <end position="34"/>
    </location>
</feature>